<comment type="caution">
    <text evidence="2">The sequence shown here is derived from an EMBL/GenBank/DDBJ whole genome shotgun (WGS) entry which is preliminary data.</text>
</comment>
<reference evidence="2 3" key="2">
    <citation type="submission" date="2020-03" db="EMBL/GenBank/DDBJ databases">
        <authorList>
            <person name="Ichikawa N."/>
            <person name="Kimura A."/>
            <person name="Kitahashi Y."/>
            <person name="Uohara A."/>
        </authorList>
    </citation>
    <scope>NUCLEOTIDE SEQUENCE [LARGE SCALE GENOMIC DNA]</scope>
    <source>
        <strain evidence="2 3">NBRC 108639</strain>
    </source>
</reference>
<dbReference type="Proteomes" id="UP000482800">
    <property type="component" value="Unassembled WGS sequence"/>
</dbReference>
<dbReference type="AlphaFoldDB" id="A0A6V8JYD2"/>
<organism evidence="2 3">
    <name type="scientific">Phytohabitans houttuyneae</name>
    <dbReference type="NCBI Taxonomy" id="1076126"/>
    <lineage>
        <taxon>Bacteria</taxon>
        <taxon>Bacillati</taxon>
        <taxon>Actinomycetota</taxon>
        <taxon>Actinomycetes</taxon>
        <taxon>Micromonosporales</taxon>
        <taxon>Micromonosporaceae</taxon>
    </lineage>
</organism>
<evidence type="ECO:0000313" key="3">
    <source>
        <dbReference type="Proteomes" id="UP000482800"/>
    </source>
</evidence>
<evidence type="ECO:0000313" key="2">
    <source>
        <dbReference type="EMBL" id="GFJ76264.1"/>
    </source>
</evidence>
<sequence length="49" mass="5419">MGARFDGACRRIRGKDNPTPGQQNPYEGPQEFDQEAYIDAHEVAPAWAG</sequence>
<keyword evidence="3" id="KW-1185">Reference proteome</keyword>
<feature type="region of interest" description="Disordered" evidence="1">
    <location>
        <begin position="1"/>
        <end position="29"/>
    </location>
</feature>
<proteinExistence type="predicted"/>
<evidence type="ECO:0000256" key="1">
    <source>
        <dbReference type="SAM" id="MobiDB-lite"/>
    </source>
</evidence>
<protein>
    <submittedName>
        <fullName evidence="2">Uncharacterized protein</fullName>
    </submittedName>
</protein>
<dbReference type="EMBL" id="BLPF01000001">
    <property type="protein sequence ID" value="GFJ76264.1"/>
    <property type="molecule type" value="Genomic_DNA"/>
</dbReference>
<reference evidence="2 3" key="1">
    <citation type="submission" date="2020-03" db="EMBL/GenBank/DDBJ databases">
        <title>Whole genome shotgun sequence of Phytohabitans houttuyneae NBRC 108639.</title>
        <authorList>
            <person name="Komaki H."/>
            <person name="Tamura T."/>
        </authorList>
    </citation>
    <scope>NUCLEOTIDE SEQUENCE [LARGE SCALE GENOMIC DNA]</scope>
    <source>
        <strain evidence="2 3">NBRC 108639</strain>
    </source>
</reference>
<name>A0A6V8JYD2_9ACTN</name>
<gene>
    <name evidence="2" type="ORF">Phou_004440</name>
</gene>
<accession>A0A6V8JYD2</accession>